<evidence type="ECO:0000313" key="4">
    <source>
        <dbReference type="Proteomes" id="UP001066276"/>
    </source>
</evidence>
<dbReference type="PANTHER" id="PTHR23098">
    <property type="entry name" value="AGAP001331-PA-RELATED"/>
    <property type="match status" value="1"/>
</dbReference>
<feature type="compositionally biased region" description="Polar residues" evidence="1">
    <location>
        <begin position="12"/>
        <end position="24"/>
    </location>
</feature>
<dbReference type="AlphaFoldDB" id="A0AAV7ULP4"/>
<dbReference type="Proteomes" id="UP001066276">
    <property type="component" value="Chromosome 3_1"/>
</dbReference>
<dbReference type="PANTHER" id="PTHR23098:SF16">
    <property type="entry name" value="REGULATORY PROTEIN ZESTE"/>
    <property type="match status" value="1"/>
</dbReference>
<protein>
    <recommendedName>
        <fullName evidence="2">Myb/SANT-like DNA-binding domain-containing protein</fullName>
    </recommendedName>
</protein>
<keyword evidence="4" id="KW-1185">Reference proteome</keyword>
<organism evidence="3 4">
    <name type="scientific">Pleurodeles waltl</name>
    <name type="common">Iberian ribbed newt</name>
    <dbReference type="NCBI Taxonomy" id="8319"/>
    <lineage>
        <taxon>Eukaryota</taxon>
        <taxon>Metazoa</taxon>
        <taxon>Chordata</taxon>
        <taxon>Craniata</taxon>
        <taxon>Vertebrata</taxon>
        <taxon>Euteleostomi</taxon>
        <taxon>Amphibia</taxon>
        <taxon>Batrachia</taxon>
        <taxon>Caudata</taxon>
        <taxon>Salamandroidea</taxon>
        <taxon>Salamandridae</taxon>
        <taxon>Pleurodelinae</taxon>
        <taxon>Pleurodeles</taxon>
    </lineage>
</organism>
<dbReference type="EMBL" id="JANPWB010000005">
    <property type="protein sequence ID" value="KAJ1189546.1"/>
    <property type="molecule type" value="Genomic_DNA"/>
</dbReference>
<dbReference type="GO" id="GO:0005634">
    <property type="term" value="C:nucleus"/>
    <property type="evidence" value="ECO:0007669"/>
    <property type="project" value="TreeGrafter"/>
</dbReference>
<evidence type="ECO:0000313" key="3">
    <source>
        <dbReference type="EMBL" id="KAJ1189546.1"/>
    </source>
</evidence>
<name>A0AAV7ULP4_PLEWA</name>
<reference evidence="3" key="1">
    <citation type="journal article" date="2022" name="bioRxiv">
        <title>Sequencing and chromosome-scale assembly of the giantPleurodeles waltlgenome.</title>
        <authorList>
            <person name="Brown T."/>
            <person name="Elewa A."/>
            <person name="Iarovenko S."/>
            <person name="Subramanian E."/>
            <person name="Araus A.J."/>
            <person name="Petzold A."/>
            <person name="Susuki M."/>
            <person name="Suzuki K.-i.T."/>
            <person name="Hayashi T."/>
            <person name="Toyoda A."/>
            <person name="Oliveira C."/>
            <person name="Osipova E."/>
            <person name="Leigh N.D."/>
            <person name="Simon A."/>
            <person name="Yun M.H."/>
        </authorList>
    </citation>
    <scope>NUCLEOTIDE SEQUENCE</scope>
    <source>
        <strain evidence="3">20211129_DDA</strain>
        <tissue evidence="3">Liver</tissue>
    </source>
</reference>
<accession>A0AAV7ULP4</accession>
<feature type="region of interest" description="Disordered" evidence="1">
    <location>
        <begin position="1"/>
        <end position="162"/>
    </location>
</feature>
<dbReference type="Pfam" id="PF13873">
    <property type="entry name" value="Myb_DNA-bind_5"/>
    <property type="match status" value="1"/>
</dbReference>
<feature type="domain" description="Myb/SANT-like DNA-binding" evidence="2">
    <location>
        <begin position="160"/>
        <end position="226"/>
    </location>
</feature>
<comment type="caution">
    <text evidence="3">The sequence shown here is derived from an EMBL/GenBank/DDBJ whole genome shotgun (WGS) entry which is preliminary data.</text>
</comment>
<gene>
    <name evidence="3" type="ORF">NDU88_006291</name>
</gene>
<dbReference type="InterPro" id="IPR028002">
    <property type="entry name" value="Myb_DNA-bind_5"/>
</dbReference>
<evidence type="ECO:0000259" key="2">
    <source>
        <dbReference type="Pfam" id="PF13873"/>
    </source>
</evidence>
<feature type="compositionally biased region" description="Polar residues" evidence="1">
    <location>
        <begin position="49"/>
        <end position="61"/>
    </location>
</feature>
<sequence length="226" mass="25346">METRHIMIEKPSPSNNSQTTTPRQDLSAGISAHPTPPPQSTPTSRPPNNDAQITSADSGGQTIIGGCDRHGRQVGPRAPVNTLARLSTHTPDTHPELHKTPPYTPHNPLQPNQDQKTESTRARQRTAADRTCIVAHTGAHKPRPQSRRHPPPSPCPHPKNPRFTERELRTMVDEILKVVPQIFGSEVQHTPIARKMELWQTIVNRVNAEGHHPRTRDDIRKRWNDL</sequence>
<evidence type="ECO:0000256" key="1">
    <source>
        <dbReference type="SAM" id="MobiDB-lite"/>
    </source>
</evidence>
<proteinExistence type="predicted"/>
<feature type="compositionally biased region" description="Basic residues" evidence="1">
    <location>
        <begin position="138"/>
        <end position="150"/>
    </location>
</feature>